<keyword evidence="3" id="KW-1185">Reference proteome</keyword>
<evidence type="ECO:0000313" key="2">
    <source>
        <dbReference type="EMBL" id="KAF2293066.1"/>
    </source>
</evidence>
<dbReference type="EMBL" id="JAAGAX010000014">
    <property type="protein sequence ID" value="KAF2293066.1"/>
    <property type="molecule type" value="Genomic_DNA"/>
</dbReference>
<gene>
    <name evidence="2" type="ORF">GH714_035980</name>
</gene>
<dbReference type="AlphaFoldDB" id="A0A6A6KYA4"/>
<name>A0A6A6KYA4_HEVBR</name>
<proteinExistence type="predicted"/>
<sequence>MARVKQVATKPRKLMGNVMQAAGRIEKEREEETKVESSDEEIETVAELERKRKGKGIAGSKPSKKKKKMEKAPALKPFVQQNIFEPRIGTFKDTKKLEGYDEKAFQLSIFLEDTPENEMTNISLVPQNFRIL</sequence>
<feature type="region of interest" description="Disordered" evidence="1">
    <location>
        <begin position="25"/>
        <end position="75"/>
    </location>
</feature>
<dbReference type="Proteomes" id="UP000467840">
    <property type="component" value="Chromosome 13"/>
</dbReference>
<organism evidence="2 3">
    <name type="scientific">Hevea brasiliensis</name>
    <name type="common">Para rubber tree</name>
    <name type="synonym">Siphonia brasiliensis</name>
    <dbReference type="NCBI Taxonomy" id="3981"/>
    <lineage>
        <taxon>Eukaryota</taxon>
        <taxon>Viridiplantae</taxon>
        <taxon>Streptophyta</taxon>
        <taxon>Embryophyta</taxon>
        <taxon>Tracheophyta</taxon>
        <taxon>Spermatophyta</taxon>
        <taxon>Magnoliopsida</taxon>
        <taxon>eudicotyledons</taxon>
        <taxon>Gunneridae</taxon>
        <taxon>Pentapetalae</taxon>
        <taxon>rosids</taxon>
        <taxon>fabids</taxon>
        <taxon>Malpighiales</taxon>
        <taxon>Euphorbiaceae</taxon>
        <taxon>Crotonoideae</taxon>
        <taxon>Micrandreae</taxon>
        <taxon>Hevea</taxon>
    </lineage>
</organism>
<comment type="caution">
    <text evidence="2">The sequence shown here is derived from an EMBL/GenBank/DDBJ whole genome shotgun (WGS) entry which is preliminary data.</text>
</comment>
<reference evidence="2 3" key="1">
    <citation type="journal article" date="2020" name="Mol. Plant">
        <title>The Chromosome-Based Rubber Tree Genome Provides New Insights into Spurge Genome Evolution and Rubber Biosynthesis.</title>
        <authorList>
            <person name="Liu J."/>
            <person name="Shi C."/>
            <person name="Shi C.C."/>
            <person name="Li W."/>
            <person name="Zhang Q.J."/>
            <person name="Zhang Y."/>
            <person name="Li K."/>
            <person name="Lu H.F."/>
            <person name="Shi C."/>
            <person name="Zhu S.T."/>
            <person name="Xiao Z.Y."/>
            <person name="Nan H."/>
            <person name="Yue Y."/>
            <person name="Zhu X.G."/>
            <person name="Wu Y."/>
            <person name="Hong X.N."/>
            <person name="Fan G.Y."/>
            <person name="Tong Y."/>
            <person name="Zhang D."/>
            <person name="Mao C.L."/>
            <person name="Liu Y.L."/>
            <person name="Hao S.J."/>
            <person name="Liu W.Q."/>
            <person name="Lv M.Q."/>
            <person name="Zhang H.B."/>
            <person name="Liu Y."/>
            <person name="Hu-Tang G.R."/>
            <person name="Wang J.P."/>
            <person name="Wang J.H."/>
            <person name="Sun Y.H."/>
            <person name="Ni S.B."/>
            <person name="Chen W.B."/>
            <person name="Zhang X.C."/>
            <person name="Jiao Y.N."/>
            <person name="Eichler E.E."/>
            <person name="Li G.H."/>
            <person name="Liu X."/>
            <person name="Gao L.Z."/>
        </authorList>
    </citation>
    <scope>NUCLEOTIDE SEQUENCE [LARGE SCALE GENOMIC DNA]</scope>
    <source>
        <strain evidence="3">cv. GT1</strain>
        <tissue evidence="2">Leaf</tissue>
    </source>
</reference>
<evidence type="ECO:0000256" key="1">
    <source>
        <dbReference type="SAM" id="MobiDB-lite"/>
    </source>
</evidence>
<feature type="compositionally biased region" description="Basic and acidic residues" evidence="1">
    <location>
        <begin position="25"/>
        <end position="37"/>
    </location>
</feature>
<protein>
    <submittedName>
        <fullName evidence="2">Uncharacterized protein</fullName>
    </submittedName>
</protein>
<accession>A0A6A6KYA4</accession>
<evidence type="ECO:0000313" key="3">
    <source>
        <dbReference type="Proteomes" id="UP000467840"/>
    </source>
</evidence>